<feature type="transmembrane region" description="Helical" evidence="6">
    <location>
        <begin position="189"/>
        <end position="209"/>
    </location>
</feature>
<dbReference type="InterPro" id="IPR012506">
    <property type="entry name" value="TMEM86B-like"/>
</dbReference>
<feature type="transmembrane region" description="Helical" evidence="6">
    <location>
        <begin position="34"/>
        <end position="52"/>
    </location>
</feature>
<evidence type="ECO:0000313" key="7">
    <source>
        <dbReference type="EMBL" id="MBD2841753.1"/>
    </source>
</evidence>
<evidence type="ECO:0000313" key="8">
    <source>
        <dbReference type="Proteomes" id="UP000635384"/>
    </source>
</evidence>
<sequence length="216" mass="23391">MSKRALIEHRPWLLASVVAACAYYFLWNNPIGELWLFLLKGAGVGLLAVYAFKRTNGLDGGILVLAFALSAAADTVLELSFEAGGALFFASHLAAIVLYLRNRRNRTSTSQKLLALVLLIGVPAISYLLSGDPMIAIYAAALGAMAGAAWMSRFPRYRVGIGAVLFVVSDWLIFSRMGAFDLGVLPDILVWPLYYAGQLMIATGVVQTLRGEHPAR</sequence>
<dbReference type="PROSITE" id="PS51257">
    <property type="entry name" value="PROKAR_LIPOPROTEIN"/>
    <property type="match status" value="1"/>
</dbReference>
<keyword evidence="4 6" id="KW-1133">Transmembrane helix</keyword>
<dbReference type="PANTHER" id="PTHR31885:SF6">
    <property type="entry name" value="GH04784P"/>
    <property type="match status" value="1"/>
</dbReference>
<evidence type="ECO:0000256" key="2">
    <source>
        <dbReference type="ARBA" id="ARBA00007375"/>
    </source>
</evidence>
<name>A0ABR8KR98_9SPHN</name>
<evidence type="ECO:0000256" key="1">
    <source>
        <dbReference type="ARBA" id="ARBA00004141"/>
    </source>
</evidence>
<dbReference type="Pfam" id="PF07947">
    <property type="entry name" value="YhhN"/>
    <property type="match status" value="1"/>
</dbReference>
<comment type="similarity">
    <text evidence="2">Belongs to the TMEM86 family.</text>
</comment>
<dbReference type="PANTHER" id="PTHR31885">
    <property type="entry name" value="GH04784P"/>
    <property type="match status" value="1"/>
</dbReference>
<proteinExistence type="inferred from homology"/>
<feature type="transmembrane region" description="Helical" evidence="6">
    <location>
        <begin position="12"/>
        <end position="28"/>
    </location>
</feature>
<dbReference type="Proteomes" id="UP000635384">
    <property type="component" value="Unassembled WGS sequence"/>
</dbReference>
<dbReference type="EMBL" id="JACXLC010000001">
    <property type="protein sequence ID" value="MBD2841753.1"/>
    <property type="molecule type" value="Genomic_DNA"/>
</dbReference>
<feature type="transmembrane region" description="Helical" evidence="6">
    <location>
        <begin position="59"/>
        <end position="77"/>
    </location>
</feature>
<feature type="transmembrane region" description="Helical" evidence="6">
    <location>
        <begin position="159"/>
        <end position="177"/>
    </location>
</feature>
<feature type="transmembrane region" description="Helical" evidence="6">
    <location>
        <begin position="135"/>
        <end position="152"/>
    </location>
</feature>
<organism evidence="7 8">
    <name type="scientific">Erythrobacter rubeus</name>
    <dbReference type="NCBI Taxonomy" id="2760803"/>
    <lineage>
        <taxon>Bacteria</taxon>
        <taxon>Pseudomonadati</taxon>
        <taxon>Pseudomonadota</taxon>
        <taxon>Alphaproteobacteria</taxon>
        <taxon>Sphingomonadales</taxon>
        <taxon>Erythrobacteraceae</taxon>
        <taxon>Erythrobacter/Porphyrobacter group</taxon>
        <taxon>Erythrobacter</taxon>
    </lineage>
</organism>
<gene>
    <name evidence="7" type="ORF">IB285_05695</name>
</gene>
<feature type="transmembrane region" description="Helical" evidence="6">
    <location>
        <begin position="113"/>
        <end position="129"/>
    </location>
</feature>
<evidence type="ECO:0000256" key="6">
    <source>
        <dbReference type="SAM" id="Phobius"/>
    </source>
</evidence>
<evidence type="ECO:0000256" key="4">
    <source>
        <dbReference type="ARBA" id="ARBA00022989"/>
    </source>
</evidence>
<feature type="transmembrane region" description="Helical" evidence="6">
    <location>
        <begin position="83"/>
        <end position="101"/>
    </location>
</feature>
<comment type="caution">
    <text evidence="7">The sequence shown here is derived from an EMBL/GenBank/DDBJ whole genome shotgun (WGS) entry which is preliminary data.</text>
</comment>
<reference evidence="7 8" key="1">
    <citation type="submission" date="2020-09" db="EMBL/GenBank/DDBJ databases">
        <authorList>
            <person name="Yoon J.-W."/>
        </authorList>
    </citation>
    <scope>NUCLEOTIDE SEQUENCE [LARGE SCALE GENOMIC DNA]</scope>
    <source>
        <strain evidence="7 8">KMU-140</strain>
    </source>
</reference>
<accession>A0ABR8KR98</accession>
<protein>
    <submittedName>
        <fullName evidence="7">Lysoplasmalogenase</fullName>
    </submittedName>
</protein>
<comment type="subcellular location">
    <subcellularLocation>
        <location evidence="1">Membrane</location>
        <topology evidence="1">Multi-pass membrane protein</topology>
    </subcellularLocation>
</comment>
<dbReference type="RefSeq" id="WP_190787263.1">
    <property type="nucleotide sequence ID" value="NZ_JACXLC010000001.1"/>
</dbReference>
<keyword evidence="8" id="KW-1185">Reference proteome</keyword>
<keyword evidence="3 6" id="KW-0812">Transmembrane</keyword>
<evidence type="ECO:0000256" key="3">
    <source>
        <dbReference type="ARBA" id="ARBA00022692"/>
    </source>
</evidence>
<keyword evidence="5 6" id="KW-0472">Membrane</keyword>
<evidence type="ECO:0000256" key="5">
    <source>
        <dbReference type="ARBA" id="ARBA00023136"/>
    </source>
</evidence>